<dbReference type="Proteomes" id="UP000236584">
    <property type="component" value="Chromosome"/>
</dbReference>
<dbReference type="OrthoDB" id="313603at2157"/>
<dbReference type="InterPro" id="IPR014509">
    <property type="entry name" value="YjdF-like"/>
</dbReference>
<feature type="transmembrane region" description="Helical" evidence="1">
    <location>
        <begin position="27"/>
        <end position="49"/>
    </location>
</feature>
<evidence type="ECO:0000313" key="2">
    <source>
        <dbReference type="EMBL" id="AUV84020.1"/>
    </source>
</evidence>
<sequence>MYAVGGFGVAVTGLHFASMGLFLYSKIWWWDVMVHALSGLGVAAVLYVYRPQLARGAFAVFVVLPLLVLAIGTWFEVYERLFTDFWVNWARGFYLEDTGIDLVADTAGAVVFSLLLWVRARLWGHPSDRARL</sequence>
<keyword evidence="1" id="KW-0812">Transmembrane</keyword>
<dbReference type="KEGG" id="srub:C2R22_15960"/>
<feature type="transmembrane region" description="Helical" evidence="1">
    <location>
        <begin position="98"/>
        <end position="118"/>
    </location>
</feature>
<name>A0A2I8VQ07_9EURY</name>
<protein>
    <recommendedName>
        <fullName evidence="4">DUF2238 domain-containing protein</fullName>
    </recommendedName>
</protein>
<evidence type="ECO:0008006" key="4">
    <source>
        <dbReference type="Google" id="ProtNLM"/>
    </source>
</evidence>
<accession>A0A2I8VQ07</accession>
<reference evidence="2 3" key="1">
    <citation type="submission" date="2018-01" db="EMBL/GenBank/DDBJ databases">
        <title>Complete genome sequence of Salinigranum rubrum GX10T, an extremely halophilic archaeon isolated from a marine solar saltern.</title>
        <authorList>
            <person name="Han S."/>
        </authorList>
    </citation>
    <scope>NUCLEOTIDE SEQUENCE [LARGE SCALE GENOMIC DNA]</scope>
    <source>
        <strain evidence="2 3">GX10</strain>
    </source>
</reference>
<keyword evidence="1" id="KW-0472">Membrane</keyword>
<evidence type="ECO:0000313" key="3">
    <source>
        <dbReference type="Proteomes" id="UP000236584"/>
    </source>
</evidence>
<keyword evidence="1" id="KW-1133">Transmembrane helix</keyword>
<gene>
    <name evidence="2" type="ORF">C2R22_15960</name>
</gene>
<proteinExistence type="predicted"/>
<feature type="transmembrane region" description="Helical" evidence="1">
    <location>
        <begin position="56"/>
        <end position="78"/>
    </location>
</feature>
<dbReference type="EMBL" id="CP026309">
    <property type="protein sequence ID" value="AUV84020.1"/>
    <property type="molecule type" value="Genomic_DNA"/>
</dbReference>
<keyword evidence="3" id="KW-1185">Reference proteome</keyword>
<dbReference type="Pfam" id="PF09997">
    <property type="entry name" value="DUF2238"/>
    <property type="match status" value="1"/>
</dbReference>
<dbReference type="AlphaFoldDB" id="A0A2I8VQ07"/>
<organism evidence="2 3">
    <name type="scientific">Salinigranum rubrum</name>
    <dbReference type="NCBI Taxonomy" id="755307"/>
    <lineage>
        <taxon>Archaea</taxon>
        <taxon>Methanobacteriati</taxon>
        <taxon>Methanobacteriota</taxon>
        <taxon>Stenosarchaea group</taxon>
        <taxon>Halobacteria</taxon>
        <taxon>Halobacteriales</taxon>
        <taxon>Haloferacaceae</taxon>
        <taxon>Salinigranum</taxon>
    </lineage>
</organism>
<evidence type="ECO:0000256" key="1">
    <source>
        <dbReference type="SAM" id="Phobius"/>
    </source>
</evidence>